<sequence length="84" mass="10114">MEKFKNEDEEREFWASNDSTEYLDWDKGDVEAFPKLKPSTKTISLRLPEFMLNELKILAHKRDVPYQSLIKIFLKEKIDQEIHQ</sequence>
<dbReference type="EMBL" id="JBHPBY010000059">
    <property type="protein sequence ID" value="MFC1849782.1"/>
    <property type="molecule type" value="Genomic_DNA"/>
</dbReference>
<proteinExistence type="predicted"/>
<keyword evidence="2" id="KW-1185">Reference proteome</keyword>
<organism evidence="1 2">
    <name type="scientific">candidate division CSSED10-310 bacterium</name>
    <dbReference type="NCBI Taxonomy" id="2855610"/>
    <lineage>
        <taxon>Bacteria</taxon>
        <taxon>Bacteria division CSSED10-310</taxon>
    </lineage>
</organism>
<dbReference type="InterPro" id="IPR022148">
    <property type="entry name" value="CopG_antitoxin"/>
</dbReference>
<evidence type="ECO:0000313" key="1">
    <source>
        <dbReference type="EMBL" id="MFC1849782.1"/>
    </source>
</evidence>
<reference evidence="1 2" key="1">
    <citation type="submission" date="2024-09" db="EMBL/GenBank/DDBJ databases">
        <title>Laminarin stimulates single cell rates of sulfate reduction while oxygen inhibits transcriptomic activity in coastal marine sediment.</title>
        <authorList>
            <person name="Lindsay M."/>
            <person name="Orcutt B."/>
            <person name="Emerson D."/>
            <person name="Stepanauskas R."/>
            <person name="D'Angelo T."/>
        </authorList>
    </citation>
    <scope>NUCLEOTIDE SEQUENCE [LARGE SCALE GENOMIC DNA]</scope>
    <source>
        <strain evidence="1">SAG AM-311-K15</strain>
    </source>
</reference>
<protein>
    <submittedName>
        <fullName evidence="1">BrnA antitoxin family protein</fullName>
    </submittedName>
</protein>
<gene>
    <name evidence="1" type="ORF">ACFL27_06200</name>
</gene>
<name>A0ABV6YUD7_UNCC1</name>
<comment type="caution">
    <text evidence="1">The sequence shown here is derived from an EMBL/GenBank/DDBJ whole genome shotgun (WGS) entry which is preliminary data.</text>
</comment>
<accession>A0ABV6YUD7</accession>
<dbReference type="Proteomes" id="UP001594351">
    <property type="component" value="Unassembled WGS sequence"/>
</dbReference>
<dbReference type="Pfam" id="PF12441">
    <property type="entry name" value="CopG_antitoxin"/>
    <property type="match status" value="1"/>
</dbReference>
<evidence type="ECO:0000313" key="2">
    <source>
        <dbReference type="Proteomes" id="UP001594351"/>
    </source>
</evidence>